<organism evidence="1 2">
    <name type="scientific">Eretmocerus hayati</name>
    <dbReference type="NCBI Taxonomy" id="131215"/>
    <lineage>
        <taxon>Eukaryota</taxon>
        <taxon>Metazoa</taxon>
        <taxon>Ecdysozoa</taxon>
        <taxon>Arthropoda</taxon>
        <taxon>Hexapoda</taxon>
        <taxon>Insecta</taxon>
        <taxon>Pterygota</taxon>
        <taxon>Neoptera</taxon>
        <taxon>Endopterygota</taxon>
        <taxon>Hymenoptera</taxon>
        <taxon>Apocrita</taxon>
        <taxon>Proctotrupomorpha</taxon>
        <taxon>Chalcidoidea</taxon>
        <taxon>Aphelinidae</taxon>
        <taxon>Aphelininae</taxon>
        <taxon>Eretmocerus</taxon>
    </lineage>
</organism>
<evidence type="ECO:0000313" key="2">
    <source>
        <dbReference type="Proteomes" id="UP001239111"/>
    </source>
</evidence>
<evidence type="ECO:0000313" key="1">
    <source>
        <dbReference type="EMBL" id="KAJ8673132.1"/>
    </source>
</evidence>
<reference evidence="1" key="1">
    <citation type="submission" date="2023-04" db="EMBL/GenBank/DDBJ databases">
        <title>A chromosome-level genome assembly of the parasitoid wasp Eretmocerus hayati.</title>
        <authorList>
            <person name="Zhong Y."/>
            <person name="Liu S."/>
            <person name="Liu Y."/>
        </authorList>
    </citation>
    <scope>NUCLEOTIDE SEQUENCE</scope>
    <source>
        <strain evidence="1">ZJU_SS_LIU_2023</strain>
    </source>
</reference>
<sequence length="367" mass="42651">MSPDPPKPFTVSGEPWPINIKQEKPDDDGDLIECDDDKKVELEEITTIHRQIEVLRTMLDQERRTKAKQVELMETMLARERAIHCQEMTMFEKKIVEQDRIYKEDIALQKKILEEERAIHQQKTALYEESLRKSSSVWTKLEKQVATIGKNLETLLRQQAQSNATQSIHVRNGNQETPPPLMQINLTNRPNLSRSNEFADNSCLMKGQEQNRAWVAGRQQSIARNDRGAFVKTSYVAHQVDFVPNRAEPLLSRRTATEILETELLGPNELPSRFIARMRLVAYRGGVPDHKALHWAINKLPYRVRSSIFVWITQATWENVIQTLEWMESNQNGQSIQNLEYMAPRGPKRQGQSIGWNTSTPKRFRRW</sequence>
<name>A0ACC2NPU5_9HYME</name>
<dbReference type="Proteomes" id="UP001239111">
    <property type="component" value="Chromosome 3"/>
</dbReference>
<dbReference type="EMBL" id="CM056743">
    <property type="protein sequence ID" value="KAJ8673132.1"/>
    <property type="molecule type" value="Genomic_DNA"/>
</dbReference>
<gene>
    <name evidence="1" type="ORF">QAD02_004394</name>
</gene>
<accession>A0ACC2NPU5</accession>
<proteinExistence type="predicted"/>
<protein>
    <submittedName>
        <fullName evidence="1">Uncharacterized protein</fullName>
    </submittedName>
</protein>
<comment type="caution">
    <text evidence="1">The sequence shown here is derived from an EMBL/GenBank/DDBJ whole genome shotgun (WGS) entry which is preliminary data.</text>
</comment>
<keyword evidence="2" id="KW-1185">Reference proteome</keyword>